<dbReference type="InterPro" id="IPR012349">
    <property type="entry name" value="Split_barrel_FMN-bd"/>
</dbReference>
<dbReference type="PANTHER" id="PTHR35176">
    <property type="entry name" value="HEME OXYGENASE HI_0854-RELATED"/>
    <property type="match status" value="1"/>
</dbReference>
<dbReference type="GO" id="GO:0005829">
    <property type="term" value="C:cytosol"/>
    <property type="evidence" value="ECO:0007669"/>
    <property type="project" value="TreeGrafter"/>
</dbReference>
<dbReference type="OrthoDB" id="157302at2"/>
<dbReference type="Gene3D" id="2.30.110.10">
    <property type="entry name" value="Electron Transport, Fmn-binding Protein, Chain A"/>
    <property type="match status" value="1"/>
</dbReference>
<gene>
    <name evidence="3" type="ORF">F9B16_40060</name>
</gene>
<comment type="caution">
    <text evidence="3">The sequence shown here is derived from an EMBL/GenBank/DDBJ whole genome shotgun (WGS) entry which is preliminary data.</text>
</comment>
<keyword evidence="4" id="KW-1185">Reference proteome</keyword>
<evidence type="ECO:0000313" key="4">
    <source>
        <dbReference type="Proteomes" id="UP000483004"/>
    </source>
</evidence>
<evidence type="ECO:0000256" key="1">
    <source>
        <dbReference type="ARBA" id="ARBA00023002"/>
    </source>
</evidence>
<dbReference type="Pfam" id="PF01243">
    <property type="entry name" value="PNPOx_N"/>
    <property type="match status" value="1"/>
</dbReference>
<sequence>MTEPAAEPPAGLHGVPLTSLTWQDALARVAANETYLLATSGPGARPHVVPVLGVWLDGAVCFTTGRETRKARDLASNAGCAVTVPGDDADLVIEGTAHLVRDPDHLRRVADLFPAKYPWWHPFVRDGEFYDPSDTALESPRLVFAVTPDVLFAFGKKKGFTATRWRP</sequence>
<dbReference type="GO" id="GO:0070967">
    <property type="term" value="F:coenzyme F420 binding"/>
    <property type="evidence" value="ECO:0007669"/>
    <property type="project" value="TreeGrafter"/>
</dbReference>
<dbReference type="GO" id="GO:0016627">
    <property type="term" value="F:oxidoreductase activity, acting on the CH-CH group of donors"/>
    <property type="evidence" value="ECO:0007669"/>
    <property type="project" value="TreeGrafter"/>
</dbReference>
<feature type="domain" description="Pyridoxamine 5'-phosphate oxidase N-terminal" evidence="2">
    <location>
        <begin position="27"/>
        <end position="147"/>
    </location>
</feature>
<dbReference type="EMBL" id="WBMR01000200">
    <property type="protein sequence ID" value="KAB2365953.1"/>
    <property type="molecule type" value="Genomic_DNA"/>
</dbReference>
<accession>A0A6L3VKR7</accession>
<dbReference type="Proteomes" id="UP000483004">
    <property type="component" value="Unassembled WGS sequence"/>
</dbReference>
<dbReference type="InterPro" id="IPR052019">
    <property type="entry name" value="F420H2_bilvrd_red/Heme_oxyg"/>
</dbReference>
<evidence type="ECO:0000259" key="2">
    <source>
        <dbReference type="Pfam" id="PF01243"/>
    </source>
</evidence>
<dbReference type="PANTHER" id="PTHR35176:SF4">
    <property type="entry name" value="PYRIDOXAMINE 5'-PHOSPHATE OXIDASE-RELATED FMN-BINDING"/>
    <property type="match status" value="1"/>
</dbReference>
<keyword evidence="1" id="KW-0560">Oxidoreductase</keyword>
<reference evidence="3 4" key="1">
    <citation type="submission" date="2019-09" db="EMBL/GenBank/DDBJ databases">
        <title>Actinomadura physcomitrii sp. nov., a novel actinomycete isolated from moss [Physcomitrium sphaericum (Ludw) Fuernr].</title>
        <authorList>
            <person name="Liu C."/>
            <person name="Zhuang X."/>
        </authorList>
    </citation>
    <scope>NUCLEOTIDE SEQUENCE [LARGE SCALE GENOMIC DNA]</scope>
    <source>
        <strain evidence="3 4">CYP1-1B</strain>
    </source>
</reference>
<dbReference type="SUPFAM" id="SSF50475">
    <property type="entry name" value="FMN-binding split barrel"/>
    <property type="match status" value="1"/>
</dbReference>
<proteinExistence type="predicted"/>
<evidence type="ECO:0000313" key="3">
    <source>
        <dbReference type="EMBL" id="KAB2365953.1"/>
    </source>
</evidence>
<dbReference type="AlphaFoldDB" id="A0A6L3VKR7"/>
<dbReference type="InterPro" id="IPR011576">
    <property type="entry name" value="Pyridox_Oxase_N"/>
</dbReference>
<protein>
    <submittedName>
        <fullName evidence="3">Pyridoxamine 5'-phosphate oxidase family protein</fullName>
    </submittedName>
</protein>
<organism evidence="3 4">
    <name type="scientific">Actinomadura montaniterrae</name>
    <dbReference type="NCBI Taxonomy" id="1803903"/>
    <lineage>
        <taxon>Bacteria</taxon>
        <taxon>Bacillati</taxon>
        <taxon>Actinomycetota</taxon>
        <taxon>Actinomycetes</taxon>
        <taxon>Streptosporangiales</taxon>
        <taxon>Thermomonosporaceae</taxon>
        <taxon>Actinomadura</taxon>
    </lineage>
</organism>
<dbReference type="RefSeq" id="WP_151545495.1">
    <property type="nucleotide sequence ID" value="NZ_WBMR01000200.1"/>
</dbReference>
<name>A0A6L3VKR7_9ACTN</name>